<accession>A0A820PB97</accession>
<dbReference type="AlphaFoldDB" id="A0A820PB97"/>
<comment type="caution">
    <text evidence="2">The sequence shown here is derived from an EMBL/GenBank/DDBJ whole genome shotgun (WGS) entry which is preliminary data.</text>
</comment>
<proteinExistence type="predicted"/>
<evidence type="ECO:0000313" key="3">
    <source>
        <dbReference type="Proteomes" id="UP000663868"/>
    </source>
</evidence>
<organism evidence="2 3">
    <name type="scientific">Adineta steineri</name>
    <dbReference type="NCBI Taxonomy" id="433720"/>
    <lineage>
        <taxon>Eukaryota</taxon>
        <taxon>Metazoa</taxon>
        <taxon>Spiralia</taxon>
        <taxon>Gnathifera</taxon>
        <taxon>Rotifera</taxon>
        <taxon>Eurotatoria</taxon>
        <taxon>Bdelloidea</taxon>
        <taxon>Adinetida</taxon>
        <taxon>Adinetidae</taxon>
        <taxon>Adineta</taxon>
    </lineage>
</organism>
<evidence type="ECO:0000313" key="2">
    <source>
        <dbReference type="EMBL" id="CAF4405874.1"/>
    </source>
</evidence>
<sequence length="107" mass="12237">QLKTHKHQWNIFDEIIEHYNRLLDNHVFVQTRCAKLEKDVGRLRLANAGLEKASEASQELANTNSKLSVATEEVVMHLREKGELAGEVLRLNRALSEMSDKLVNEES</sequence>
<name>A0A820PB97_9BILA</name>
<keyword evidence="1" id="KW-0175">Coiled coil</keyword>
<feature type="non-terminal residue" evidence="2">
    <location>
        <position position="1"/>
    </location>
</feature>
<protein>
    <submittedName>
        <fullName evidence="2">Uncharacterized protein</fullName>
    </submittedName>
</protein>
<gene>
    <name evidence="2" type="ORF">KXQ929_LOCUS51293</name>
</gene>
<evidence type="ECO:0000256" key="1">
    <source>
        <dbReference type="SAM" id="Coils"/>
    </source>
</evidence>
<reference evidence="2" key="1">
    <citation type="submission" date="2021-02" db="EMBL/GenBank/DDBJ databases">
        <authorList>
            <person name="Nowell W R."/>
        </authorList>
    </citation>
    <scope>NUCLEOTIDE SEQUENCE</scope>
</reference>
<dbReference type="EMBL" id="CAJOBB010025094">
    <property type="protein sequence ID" value="CAF4405874.1"/>
    <property type="molecule type" value="Genomic_DNA"/>
</dbReference>
<feature type="non-terminal residue" evidence="2">
    <location>
        <position position="107"/>
    </location>
</feature>
<dbReference type="Proteomes" id="UP000663868">
    <property type="component" value="Unassembled WGS sequence"/>
</dbReference>
<feature type="coiled-coil region" evidence="1">
    <location>
        <begin position="33"/>
        <end position="73"/>
    </location>
</feature>